<name>A0A1I6IG91_9EURY</name>
<dbReference type="Pfam" id="PF02457">
    <property type="entry name" value="DAC"/>
    <property type="match status" value="1"/>
</dbReference>
<gene>
    <name evidence="2" type="ORF">SAMN04487947_3182</name>
</gene>
<proteinExistence type="predicted"/>
<dbReference type="STRING" id="553469.SAMN04487947_3182"/>
<keyword evidence="3" id="KW-1185">Reference proteome</keyword>
<dbReference type="InterPro" id="IPR036888">
    <property type="entry name" value="DNA_integrity_DisA_N_sf"/>
</dbReference>
<dbReference type="RefSeq" id="WP_089809421.1">
    <property type="nucleotide sequence ID" value="NZ_FOYT01000003.1"/>
</dbReference>
<evidence type="ECO:0000259" key="1">
    <source>
        <dbReference type="PROSITE" id="PS51794"/>
    </source>
</evidence>
<organism evidence="2 3">
    <name type="scientific">Halogeometricum rufum</name>
    <dbReference type="NCBI Taxonomy" id="553469"/>
    <lineage>
        <taxon>Archaea</taxon>
        <taxon>Methanobacteriati</taxon>
        <taxon>Methanobacteriota</taxon>
        <taxon>Stenosarchaea group</taxon>
        <taxon>Halobacteria</taxon>
        <taxon>Halobacteriales</taxon>
        <taxon>Haloferacaceae</taxon>
        <taxon>Halogeometricum</taxon>
    </lineage>
</organism>
<dbReference type="EMBL" id="FOYT01000003">
    <property type="protein sequence ID" value="SFR65716.1"/>
    <property type="molecule type" value="Genomic_DNA"/>
</dbReference>
<protein>
    <submittedName>
        <fullName evidence="2">DisA checkpoint controller nucleotide-binding</fullName>
    </submittedName>
</protein>
<dbReference type="InterPro" id="IPR003390">
    <property type="entry name" value="DNA_integrity_scan_DisA_N"/>
</dbReference>
<feature type="domain" description="DAC" evidence="1">
    <location>
        <begin position="17"/>
        <end position="181"/>
    </location>
</feature>
<dbReference type="OrthoDB" id="205384at2157"/>
<dbReference type="SUPFAM" id="SSF143597">
    <property type="entry name" value="YojJ-like"/>
    <property type="match status" value="1"/>
</dbReference>
<dbReference type="Gene3D" id="3.40.1700.10">
    <property type="entry name" value="DNA integrity scanning protein, DisA, N-terminal domain"/>
    <property type="match status" value="1"/>
</dbReference>
<sequence>MTDFVENVSTQTSERESSDGIAVLDRIESCVKEISHGFERWDDPYARGPGLYFVVERESVAEFTDPMGTNRWPVEDCASVFDETDALLETARGVAFSCDGAVVIHNDGTIQEEMVRVDQLPTAERARGDELPYAGWMGTRHMSALETATRKEVVAAITLSEEDGRVTTFTDVGFEDYRRTRDDEDERATD</sequence>
<dbReference type="Proteomes" id="UP000198531">
    <property type="component" value="Unassembled WGS sequence"/>
</dbReference>
<accession>A0A1I6IG91</accession>
<dbReference type="AlphaFoldDB" id="A0A1I6IG91"/>
<reference evidence="3" key="1">
    <citation type="submission" date="2016-10" db="EMBL/GenBank/DDBJ databases">
        <authorList>
            <person name="Varghese N."/>
            <person name="Submissions S."/>
        </authorList>
    </citation>
    <scope>NUCLEOTIDE SEQUENCE [LARGE SCALE GENOMIC DNA]</scope>
    <source>
        <strain evidence="3">CGMCC 1.7736</strain>
    </source>
</reference>
<evidence type="ECO:0000313" key="3">
    <source>
        <dbReference type="Proteomes" id="UP000198531"/>
    </source>
</evidence>
<evidence type="ECO:0000313" key="2">
    <source>
        <dbReference type="EMBL" id="SFR65716.1"/>
    </source>
</evidence>
<dbReference type="PROSITE" id="PS51794">
    <property type="entry name" value="DAC"/>
    <property type="match status" value="1"/>
</dbReference>